<dbReference type="SUPFAM" id="SSF53448">
    <property type="entry name" value="Nucleotide-diphospho-sugar transferases"/>
    <property type="match status" value="1"/>
</dbReference>
<protein>
    <submittedName>
        <fullName evidence="2">Molybdenum cofactor cytidylyltransferase</fullName>
        <ecNumber evidence="2">2.7.7.76</ecNumber>
    </submittedName>
</protein>
<dbReference type="Gene3D" id="3.90.550.10">
    <property type="entry name" value="Spore Coat Polysaccharide Biosynthesis Protein SpsA, Chain A"/>
    <property type="match status" value="1"/>
</dbReference>
<dbReference type="InterPro" id="IPR025877">
    <property type="entry name" value="MobA-like_NTP_Trfase"/>
</dbReference>
<dbReference type="EMBL" id="JAUSTR010000023">
    <property type="protein sequence ID" value="MDQ0163752.1"/>
    <property type="molecule type" value="Genomic_DNA"/>
</dbReference>
<dbReference type="PANTHER" id="PTHR43777">
    <property type="entry name" value="MOLYBDENUM COFACTOR CYTIDYLYLTRANSFERASE"/>
    <property type="match status" value="1"/>
</dbReference>
<organism evidence="2 3">
    <name type="scientific">Aeribacillus alveayuensis</name>
    <dbReference type="NCBI Taxonomy" id="279215"/>
    <lineage>
        <taxon>Bacteria</taxon>
        <taxon>Bacillati</taxon>
        <taxon>Bacillota</taxon>
        <taxon>Bacilli</taxon>
        <taxon>Bacillales</taxon>
        <taxon>Bacillaceae</taxon>
        <taxon>Aeribacillus</taxon>
    </lineage>
</organism>
<evidence type="ECO:0000259" key="1">
    <source>
        <dbReference type="Pfam" id="PF12804"/>
    </source>
</evidence>
<dbReference type="PANTHER" id="PTHR43777:SF1">
    <property type="entry name" value="MOLYBDENUM COFACTOR CYTIDYLYLTRANSFERASE"/>
    <property type="match status" value="1"/>
</dbReference>
<keyword evidence="2" id="KW-0548">Nucleotidyltransferase</keyword>
<feature type="domain" description="MobA-like NTP transferase" evidence="1">
    <location>
        <begin position="6"/>
        <end position="170"/>
    </location>
</feature>
<dbReference type="InterPro" id="IPR029044">
    <property type="entry name" value="Nucleotide-diphossugar_trans"/>
</dbReference>
<dbReference type="CDD" id="cd04182">
    <property type="entry name" value="GT_2_like_f"/>
    <property type="match status" value="1"/>
</dbReference>
<dbReference type="RefSeq" id="WP_419152716.1">
    <property type="nucleotide sequence ID" value="NZ_JAUSTR010000023.1"/>
</dbReference>
<sequence length="211" mass="23604">MKKVGAIILAAGMSKRMGKPKLLLSLGGKPLFRYSVNTVAAVGLKPIVLVGGKHIEELRKHTSDLTEIEIIENREYESGMASSLKAGIQALKGRTDAVFVFLADQPFVPPIVITKLLESYDQYRKEGVRIFRPKYNNVLGHPVLFDAELFDEFEQIQGDEGGKSILQKHHSSLMAVPFENSEWGFDIDTTEDLLKLKRRTAFVTQCRTPSE</sequence>
<comment type="caution">
    <text evidence="2">The sequence shown here is derived from an EMBL/GenBank/DDBJ whole genome shotgun (WGS) entry which is preliminary data.</text>
</comment>
<dbReference type="Proteomes" id="UP001225646">
    <property type="component" value="Unassembled WGS sequence"/>
</dbReference>
<dbReference type="EC" id="2.7.7.76" evidence="2"/>
<evidence type="ECO:0000313" key="2">
    <source>
        <dbReference type="EMBL" id="MDQ0163752.1"/>
    </source>
</evidence>
<accession>A0ABT9VRY8</accession>
<gene>
    <name evidence="2" type="ORF">J2S06_002863</name>
</gene>
<proteinExistence type="predicted"/>
<keyword evidence="3" id="KW-1185">Reference proteome</keyword>
<dbReference type="GO" id="GO:0061602">
    <property type="term" value="F:molybdenum cofactor cytidylyltransferase activity"/>
    <property type="evidence" value="ECO:0007669"/>
    <property type="project" value="UniProtKB-EC"/>
</dbReference>
<dbReference type="Pfam" id="PF12804">
    <property type="entry name" value="NTP_transf_3"/>
    <property type="match status" value="1"/>
</dbReference>
<reference evidence="2 3" key="1">
    <citation type="submission" date="2023-07" db="EMBL/GenBank/DDBJ databases">
        <title>Genomic Encyclopedia of Type Strains, Phase IV (KMG-IV): sequencing the most valuable type-strain genomes for metagenomic binning, comparative biology and taxonomic classification.</title>
        <authorList>
            <person name="Goeker M."/>
        </authorList>
    </citation>
    <scope>NUCLEOTIDE SEQUENCE [LARGE SCALE GENOMIC DNA]</scope>
    <source>
        <strain evidence="2 3">DSM 19092</strain>
    </source>
</reference>
<evidence type="ECO:0000313" key="3">
    <source>
        <dbReference type="Proteomes" id="UP001225646"/>
    </source>
</evidence>
<keyword evidence="2" id="KW-0808">Transferase</keyword>
<name>A0ABT9VRY8_9BACI</name>